<dbReference type="EMBL" id="GL433836">
    <property type="protein sequence ID" value="EFN59439.1"/>
    <property type="molecule type" value="Genomic_DNA"/>
</dbReference>
<dbReference type="GeneID" id="17358930"/>
<dbReference type="PANTHER" id="PTHR39474:SF1">
    <property type="entry name" value="FUNGAL SPECIFIC TRANSCRIPTION FACTOR"/>
    <property type="match status" value="1"/>
</dbReference>
<dbReference type="AlphaFoldDB" id="E1Z508"/>
<dbReference type="InParanoid" id="E1Z508"/>
<dbReference type="eggNOG" id="ENOG502RRF8">
    <property type="taxonomic scope" value="Eukaryota"/>
</dbReference>
<evidence type="ECO:0000313" key="2">
    <source>
        <dbReference type="Proteomes" id="UP000008141"/>
    </source>
</evidence>
<dbReference type="RefSeq" id="XP_005851541.1">
    <property type="nucleotide sequence ID" value="XM_005851479.1"/>
</dbReference>
<feature type="non-terminal residue" evidence="1">
    <location>
        <position position="1"/>
    </location>
</feature>
<dbReference type="PANTHER" id="PTHR39474">
    <property type="entry name" value="UNNAMED PRODUCT"/>
    <property type="match status" value="1"/>
</dbReference>
<evidence type="ECO:0000313" key="1">
    <source>
        <dbReference type="EMBL" id="EFN59439.1"/>
    </source>
</evidence>
<dbReference type="KEGG" id="cvr:CHLNCDRAFT_15581"/>
<feature type="non-terminal residue" evidence="1">
    <location>
        <position position="79"/>
    </location>
</feature>
<accession>E1Z508</accession>
<organism evidence="2">
    <name type="scientific">Chlorella variabilis</name>
    <name type="common">Green alga</name>
    <dbReference type="NCBI Taxonomy" id="554065"/>
    <lineage>
        <taxon>Eukaryota</taxon>
        <taxon>Viridiplantae</taxon>
        <taxon>Chlorophyta</taxon>
        <taxon>core chlorophytes</taxon>
        <taxon>Trebouxiophyceae</taxon>
        <taxon>Chlorellales</taxon>
        <taxon>Chlorellaceae</taxon>
        <taxon>Chlorella clade</taxon>
        <taxon>Chlorella</taxon>
    </lineage>
</organism>
<dbReference type="Proteomes" id="UP000008141">
    <property type="component" value="Unassembled WGS sequence"/>
</dbReference>
<name>E1Z508_CHLVA</name>
<dbReference type="OrthoDB" id="4590138at2759"/>
<keyword evidence="2" id="KW-1185">Reference proteome</keyword>
<protein>
    <submittedName>
        <fullName evidence="1">Uncharacterized protein</fullName>
    </submittedName>
</protein>
<sequence length="79" mass="8410">SAPLPPPAAEHPAATVSHPSAGEKLALEDLGPLIVAADGSLRRIANWQALSEGERQVALRRLAKRNKERLAGLQGQQQE</sequence>
<gene>
    <name evidence="1" type="ORF">CHLNCDRAFT_15581</name>
</gene>
<proteinExistence type="predicted"/>
<reference evidence="1 2" key="1">
    <citation type="journal article" date="2010" name="Plant Cell">
        <title>The Chlorella variabilis NC64A genome reveals adaptation to photosymbiosis, coevolution with viruses, and cryptic sex.</title>
        <authorList>
            <person name="Blanc G."/>
            <person name="Duncan G."/>
            <person name="Agarkova I."/>
            <person name="Borodovsky M."/>
            <person name="Gurnon J."/>
            <person name="Kuo A."/>
            <person name="Lindquist E."/>
            <person name="Lucas S."/>
            <person name="Pangilinan J."/>
            <person name="Polle J."/>
            <person name="Salamov A."/>
            <person name="Terry A."/>
            <person name="Yamada T."/>
            <person name="Dunigan D.D."/>
            <person name="Grigoriev I.V."/>
            <person name="Claverie J.M."/>
            <person name="Van Etten J.L."/>
        </authorList>
    </citation>
    <scope>NUCLEOTIDE SEQUENCE [LARGE SCALE GENOMIC DNA]</scope>
    <source>
        <strain evidence="1 2">NC64A</strain>
    </source>
</reference>